<reference evidence="2" key="1">
    <citation type="submission" date="2009-05" db="EMBL/GenBank/DDBJ databases">
        <authorList>
            <person name="Harkins D.M."/>
            <person name="DeShazer D."/>
            <person name="Woods D.E."/>
            <person name="Brinkac L.M."/>
            <person name="Brown K.A."/>
            <person name="Hung G.C."/>
            <person name="Tuanyok A."/>
            <person name="Zhang B."/>
            <person name="Nierman W.C."/>
        </authorList>
    </citation>
    <scope>NUCLEOTIDE SEQUENCE [LARGE SCALE GENOMIC DNA]</scope>
    <source>
        <strain evidence="2">1710a</strain>
    </source>
</reference>
<feature type="region of interest" description="Disordered" evidence="1">
    <location>
        <begin position="1"/>
        <end position="40"/>
    </location>
</feature>
<dbReference type="Proteomes" id="UP000001812">
    <property type="component" value="Chromosome I"/>
</dbReference>
<evidence type="ECO:0000256" key="1">
    <source>
        <dbReference type="SAM" id="MobiDB-lite"/>
    </source>
</evidence>
<feature type="compositionally biased region" description="Basic residues" evidence="1">
    <location>
        <begin position="1"/>
        <end position="10"/>
    </location>
</feature>
<sequence>MPNRAARRRTSNPARGVRLAQGARFAAGRLRPAKRIGRAA</sequence>
<dbReference type="AlphaFoldDB" id="A0A0E1W336"/>
<dbReference type="HOGENOM" id="CLU_3286187_0_0_4"/>
<proteinExistence type="predicted"/>
<name>A0A0E1W336_BURPE</name>
<accession>A0A0E1W336</accession>
<dbReference type="EMBL" id="CM000832">
    <property type="protein sequence ID" value="EET07538.1"/>
    <property type="molecule type" value="Genomic_DNA"/>
</dbReference>
<feature type="compositionally biased region" description="Basic residues" evidence="1">
    <location>
        <begin position="31"/>
        <end position="40"/>
    </location>
</feature>
<organism evidence="2">
    <name type="scientific">Burkholderia pseudomallei 1710a</name>
    <dbReference type="NCBI Taxonomy" id="320371"/>
    <lineage>
        <taxon>Bacteria</taxon>
        <taxon>Pseudomonadati</taxon>
        <taxon>Pseudomonadota</taxon>
        <taxon>Betaproteobacteria</taxon>
        <taxon>Burkholderiales</taxon>
        <taxon>Burkholderiaceae</taxon>
        <taxon>Burkholderia</taxon>
        <taxon>pseudomallei group</taxon>
    </lineage>
</organism>
<evidence type="ECO:0000313" key="2">
    <source>
        <dbReference type="EMBL" id="EET07538.1"/>
    </source>
</evidence>
<protein>
    <submittedName>
        <fullName evidence="2">Uncharacterized protein</fullName>
    </submittedName>
</protein>
<gene>
    <name evidence="2" type="ORF">BURPS1710A_0852</name>
</gene>